<dbReference type="PANTHER" id="PTHR39598:SF1">
    <property type="entry name" value="AUSTINOID BIOSYNTHESIS CLUSTERS PROTEIN F-RELATED"/>
    <property type="match status" value="1"/>
</dbReference>
<evidence type="ECO:0000313" key="2">
    <source>
        <dbReference type="Proteomes" id="UP001310890"/>
    </source>
</evidence>
<organism evidence="1 2">
    <name type="scientific">Meristemomyces frigidus</name>
    <dbReference type="NCBI Taxonomy" id="1508187"/>
    <lineage>
        <taxon>Eukaryota</taxon>
        <taxon>Fungi</taxon>
        <taxon>Dikarya</taxon>
        <taxon>Ascomycota</taxon>
        <taxon>Pezizomycotina</taxon>
        <taxon>Dothideomycetes</taxon>
        <taxon>Dothideomycetidae</taxon>
        <taxon>Mycosphaerellales</taxon>
        <taxon>Teratosphaeriaceae</taxon>
        <taxon>Meristemomyces</taxon>
    </lineage>
</organism>
<dbReference type="AlphaFoldDB" id="A0AAN7TP20"/>
<accession>A0AAN7TP20</accession>
<gene>
    <name evidence="1" type="ORF">LTR62_000808</name>
</gene>
<comment type="caution">
    <text evidence="1">The sequence shown here is derived from an EMBL/GenBank/DDBJ whole genome shotgun (WGS) entry which is preliminary data.</text>
</comment>
<dbReference type="Proteomes" id="UP001310890">
    <property type="component" value="Unassembled WGS sequence"/>
</dbReference>
<protein>
    <submittedName>
        <fullName evidence="1">Uncharacterized protein</fullName>
    </submittedName>
</protein>
<reference evidence="1" key="1">
    <citation type="submission" date="2023-08" db="EMBL/GenBank/DDBJ databases">
        <title>Black Yeasts Isolated from many extreme environments.</title>
        <authorList>
            <person name="Coleine C."/>
            <person name="Stajich J.E."/>
            <person name="Selbmann L."/>
        </authorList>
    </citation>
    <scope>NUCLEOTIDE SEQUENCE</scope>
    <source>
        <strain evidence="1">CCFEE 5401</strain>
    </source>
</reference>
<dbReference type="InterPro" id="IPR050977">
    <property type="entry name" value="Fungal_Meroterpenoid_Isomerase"/>
</dbReference>
<dbReference type="PANTHER" id="PTHR39598">
    <property type="entry name" value="AUSTINOL SYNTHESIS PROTEIN F-RELATED"/>
    <property type="match status" value="1"/>
</dbReference>
<evidence type="ECO:0000313" key="1">
    <source>
        <dbReference type="EMBL" id="KAK5115719.1"/>
    </source>
</evidence>
<dbReference type="EMBL" id="JAVRRL010000011">
    <property type="protein sequence ID" value="KAK5115719.1"/>
    <property type="molecule type" value="Genomic_DNA"/>
</dbReference>
<proteinExistence type="predicted"/>
<sequence>MPSAAENQKALLYECLLAEQSWDRVGIVSLRTPDATHQLLPPTMGWPRLNNDGLKERFAPLAPVFVGFFKIEPLNIVHDFENHKAIVWCMNTADTTTHVGCFEIETIWQSQFTNDGTKVKQISEFVDSTYLTEWLGKLEAGLDKNGEKLA</sequence>
<name>A0AAN7TP20_9PEZI</name>